<keyword evidence="4 8" id="KW-1003">Cell membrane</keyword>
<dbReference type="PANTHER" id="PTHR30269">
    <property type="entry name" value="TRANSMEMBRANE PROTEIN YFCA"/>
    <property type="match status" value="1"/>
</dbReference>
<dbReference type="AlphaFoldDB" id="A0A927FWY6"/>
<sequence length="248" mass="26306">MDFDIGRLAIMTLGLGLGAIAKGATGMGLPLVALPVLTTFVELQHAVALMTVPMLYSNIFQVWNFRDHYRDQRLSFLPVLLVGGVAGVLVGTWALTNVPERALLVCLGILLMAYVGLRLATPHRTIGPATARLFAPLAGFGAGALQGATGVSSPIGVTFIHAMSLGRGALVFAISAMFLLFAITQFAFLTIAGVMTVPIMVEGFLALIPLMIFMPLGQRLAARLSREAFDRMILIFLGVVGVKLLLGV</sequence>
<feature type="transmembrane region" description="Helical" evidence="8">
    <location>
        <begin position="197"/>
        <end position="216"/>
    </location>
</feature>
<feature type="transmembrane region" description="Helical" evidence="8">
    <location>
        <begin position="33"/>
        <end position="56"/>
    </location>
</feature>
<evidence type="ECO:0000256" key="3">
    <source>
        <dbReference type="ARBA" id="ARBA00022448"/>
    </source>
</evidence>
<accession>A0A927FWY6</accession>
<feature type="transmembrane region" description="Helical" evidence="8">
    <location>
        <begin position="76"/>
        <end position="96"/>
    </location>
</feature>
<dbReference type="PANTHER" id="PTHR30269:SF32">
    <property type="entry name" value="MEMBRANE TRANSPORTER PROTEIN-RELATED"/>
    <property type="match status" value="1"/>
</dbReference>
<evidence type="ECO:0000256" key="1">
    <source>
        <dbReference type="ARBA" id="ARBA00004651"/>
    </source>
</evidence>
<evidence type="ECO:0000256" key="4">
    <source>
        <dbReference type="ARBA" id="ARBA00022475"/>
    </source>
</evidence>
<dbReference type="GO" id="GO:0005886">
    <property type="term" value="C:plasma membrane"/>
    <property type="evidence" value="ECO:0007669"/>
    <property type="project" value="UniProtKB-SubCell"/>
</dbReference>
<evidence type="ECO:0000256" key="6">
    <source>
        <dbReference type="ARBA" id="ARBA00022989"/>
    </source>
</evidence>
<evidence type="ECO:0000256" key="2">
    <source>
        <dbReference type="ARBA" id="ARBA00009142"/>
    </source>
</evidence>
<feature type="transmembrane region" description="Helical" evidence="8">
    <location>
        <begin position="102"/>
        <end position="120"/>
    </location>
</feature>
<dbReference type="RefSeq" id="WP_191776005.1">
    <property type="nucleotide sequence ID" value="NZ_JACYFU010000003.1"/>
</dbReference>
<dbReference type="Pfam" id="PF01925">
    <property type="entry name" value="TauE"/>
    <property type="match status" value="1"/>
</dbReference>
<comment type="subcellular location">
    <subcellularLocation>
        <location evidence="1 8">Cell membrane</location>
        <topology evidence="1 8">Multi-pass membrane protein</topology>
    </subcellularLocation>
</comment>
<feature type="transmembrane region" description="Helical" evidence="8">
    <location>
        <begin position="228"/>
        <end position="246"/>
    </location>
</feature>
<evidence type="ECO:0000313" key="10">
    <source>
        <dbReference type="Proteomes" id="UP000654108"/>
    </source>
</evidence>
<reference evidence="9" key="1">
    <citation type="submission" date="2020-09" db="EMBL/GenBank/DDBJ databases">
        <title>Genome seq and assembly of Devosia sp.</title>
        <authorList>
            <person name="Chhetri G."/>
        </authorList>
    </citation>
    <scope>NUCLEOTIDE SEQUENCE</scope>
    <source>
        <strain evidence="9">PTR5</strain>
    </source>
</reference>
<dbReference type="EMBL" id="JACYFU010000003">
    <property type="protein sequence ID" value="MBD8066343.1"/>
    <property type="molecule type" value="Genomic_DNA"/>
</dbReference>
<organism evidence="9 10">
    <name type="scientific">Devosia oryzisoli</name>
    <dbReference type="NCBI Taxonomy" id="2774138"/>
    <lineage>
        <taxon>Bacteria</taxon>
        <taxon>Pseudomonadati</taxon>
        <taxon>Pseudomonadota</taxon>
        <taxon>Alphaproteobacteria</taxon>
        <taxon>Hyphomicrobiales</taxon>
        <taxon>Devosiaceae</taxon>
        <taxon>Devosia</taxon>
    </lineage>
</organism>
<keyword evidence="5 8" id="KW-0812">Transmembrane</keyword>
<keyword evidence="6 8" id="KW-1133">Transmembrane helix</keyword>
<comment type="caution">
    <text evidence="9">The sequence shown here is derived from an EMBL/GenBank/DDBJ whole genome shotgun (WGS) entry which is preliminary data.</text>
</comment>
<feature type="transmembrane region" description="Helical" evidence="8">
    <location>
        <begin position="169"/>
        <end position="191"/>
    </location>
</feature>
<evidence type="ECO:0000256" key="8">
    <source>
        <dbReference type="RuleBase" id="RU363041"/>
    </source>
</evidence>
<keyword evidence="7 8" id="KW-0472">Membrane</keyword>
<proteinExistence type="inferred from homology"/>
<dbReference type="Proteomes" id="UP000654108">
    <property type="component" value="Unassembled WGS sequence"/>
</dbReference>
<comment type="similarity">
    <text evidence="2 8">Belongs to the 4-toluene sulfonate uptake permease (TSUP) (TC 2.A.102) family.</text>
</comment>
<keyword evidence="3" id="KW-0813">Transport</keyword>
<evidence type="ECO:0000256" key="5">
    <source>
        <dbReference type="ARBA" id="ARBA00022692"/>
    </source>
</evidence>
<keyword evidence="10" id="KW-1185">Reference proteome</keyword>
<evidence type="ECO:0000313" key="9">
    <source>
        <dbReference type="EMBL" id="MBD8066343.1"/>
    </source>
</evidence>
<gene>
    <name evidence="9" type="ORF">IC608_12770</name>
</gene>
<protein>
    <recommendedName>
        <fullName evidence="8">Probable membrane transporter protein</fullName>
    </recommendedName>
</protein>
<dbReference type="InterPro" id="IPR002781">
    <property type="entry name" value="TM_pro_TauE-like"/>
</dbReference>
<dbReference type="InterPro" id="IPR052017">
    <property type="entry name" value="TSUP"/>
</dbReference>
<evidence type="ECO:0000256" key="7">
    <source>
        <dbReference type="ARBA" id="ARBA00023136"/>
    </source>
</evidence>
<name>A0A927FWY6_9HYPH</name>